<keyword evidence="3" id="KW-1185">Reference proteome</keyword>
<accession>A0A444Z3N0</accession>
<evidence type="ECO:0000259" key="1">
    <source>
        <dbReference type="PROSITE" id="PS51704"/>
    </source>
</evidence>
<dbReference type="AlphaFoldDB" id="A0A444Z3N0"/>
<comment type="caution">
    <text evidence="2">The sequence shown here is derived from an EMBL/GenBank/DDBJ whole genome shotgun (WGS) entry which is preliminary data.</text>
</comment>
<dbReference type="GO" id="GO:0008081">
    <property type="term" value="F:phosphoric diester hydrolase activity"/>
    <property type="evidence" value="ECO:0007669"/>
    <property type="project" value="InterPro"/>
</dbReference>
<evidence type="ECO:0000313" key="2">
    <source>
        <dbReference type="EMBL" id="RYR08775.1"/>
    </source>
</evidence>
<proteinExistence type="predicted"/>
<dbReference type="EMBL" id="SDMP01000015">
    <property type="protein sequence ID" value="RYR08775.1"/>
    <property type="molecule type" value="Genomic_DNA"/>
</dbReference>
<dbReference type="PROSITE" id="PS51704">
    <property type="entry name" value="GP_PDE"/>
    <property type="match status" value="1"/>
</dbReference>
<protein>
    <recommendedName>
        <fullName evidence="1">GP-PDE domain-containing protein</fullName>
    </recommendedName>
</protein>
<gene>
    <name evidence="2" type="ORF">Ahy_B05g076597</name>
</gene>
<organism evidence="2 3">
    <name type="scientific">Arachis hypogaea</name>
    <name type="common">Peanut</name>
    <dbReference type="NCBI Taxonomy" id="3818"/>
    <lineage>
        <taxon>Eukaryota</taxon>
        <taxon>Viridiplantae</taxon>
        <taxon>Streptophyta</taxon>
        <taxon>Embryophyta</taxon>
        <taxon>Tracheophyta</taxon>
        <taxon>Spermatophyta</taxon>
        <taxon>Magnoliopsida</taxon>
        <taxon>eudicotyledons</taxon>
        <taxon>Gunneridae</taxon>
        <taxon>Pentapetalae</taxon>
        <taxon>rosids</taxon>
        <taxon>fabids</taxon>
        <taxon>Fabales</taxon>
        <taxon>Fabaceae</taxon>
        <taxon>Papilionoideae</taxon>
        <taxon>50 kb inversion clade</taxon>
        <taxon>dalbergioids sensu lato</taxon>
        <taxon>Dalbergieae</taxon>
        <taxon>Pterocarpus clade</taxon>
        <taxon>Arachis</taxon>
    </lineage>
</organism>
<evidence type="ECO:0000313" key="3">
    <source>
        <dbReference type="Proteomes" id="UP000289738"/>
    </source>
</evidence>
<dbReference type="InterPro" id="IPR030395">
    <property type="entry name" value="GP_PDE_dom"/>
</dbReference>
<reference evidence="2 3" key="1">
    <citation type="submission" date="2019-01" db="EMBL/GenBank/DDBJ databases">
        <title>Sequencing of cultivated peanut Arachis hypogaea provides insights into genome evolution and oil improvement.</title>
        <authorList>
            <person name="Chen X."/>
        </authorList>
    </citation>
    <scope>NUCLEOTIDE SEQUENCE [LARGE SCALE GENOMIC DNA]</scope>
    <source>
        <strain evidence="3">cv. Fuhuasheng</strain>
        <tissue evidence="2">Leaves</tissue>
    </source>
</reference>
<sequence>MWDITHKKIDGSYVNEKAKEIAVRLKCNKRRLKHIAANKWWNQPLILLLMLLEQFLGKNILVVFEV</sequence>
<name>A0A444Z3N0_ARAHY</name>
<dbReference type="GO" id="GO:0006629">
    <property type="term" value="P:lipid metabolic process"/>
    <property type="evidence" value="ECO:0007669"/>
    <property type="project" value="InterPro"/>
</dbReference>
<dbReference type="Proteomes" id="UP000289738">
    <property type="component" value="Chromosome B05"/>
</dbReference>
<feature type="domain" description="GP-PDE" evidence="1">
    <location>
        <begin position="1"/>
        <end position="66"/>
    </location>
</feature>